<accession>A0A2I0AXD8</accession>
<dbReference type="InterPro" id="IPR039057">
    <property type="entry name" value="Spo22/ZIP4"/>
</dbReference>
<evidence type="ECO:0000256" key="2">
    <source>
        <dbReference type="ARBA" id="ARBA00031845"/>
    </source>
</evidence>
<dbReference type="Gene3D" id="1.25.40.10">
    <property type="entry name" value="Tetratricopeptide repeat domain"/>
    <property type="match status" value="1"/>
</dbReference>
<evidence type="ECO:0000313" key="3">
    <source>
        <dbReference type="EMBL" id="PKA60212.1"/>
    </source>
</evidence>
<dbReference type="InterPro" id="IPR013940">
    <property type="entry name" value="Spo22/ZIP4/TEX11"/>
</dbReference>
<gene>
    <name evidence="3" type="ORF">AXF42_Ash008271</name>
</gene>
<proteinExistence type="predicted"/>
<dbReference type="InterPro" id="IPR011990">
    <property type="entry name" value="TPR-like_helical_dom_sf"/>
</dbReference>
<keyword evidence="4" id="KW-1185">Reference proteome</keyword>
<dbReference type="Pfam" id="PF08631">
    <property type="entry name" value="SPO22"/>
    <property type="match status" value="1"/>
</dbReference>
<name>A0A2I0AXD8_9ASPA</name>
<dbReference type="PANTHER" id="PTHR40375">
    <property type="entry name" value="SPORULATION-SPECIFIC PROTEIN 22"/>
    <property type="match status" value="1"/>
</dbReference>
<dbReference type="STRING" id="1088818.A0A2I0AXD8"/>
<dbReference type="Proteomes" id="UP000236161">
    <property type="component" value="Unassembled WGS sequence"/>
</dbReference>
<sequence length="952" mass="104830">MFIFLFENNEAVSIFHFPANELPPMRISELSPELRCPATSGDLQPSHLHFLEDLESSVNEAESLSPEDPTSPEKLAVRLGKSLSRLSSVLPLSDSAKLQIWKLSYRLWNACVDLSNAADVLASIDDGDRLRCRTGQAELRQIASEFLLLAGKPQGIPSPAFKSASFFHKTGLIWHSLGLLERAAANFERATDLTSSARAECEEEKRLLLDINLARSRTAWEANDRSLAIALLGRSKNILFGSPVGFQALAEQYLQFGKLSLKVSSEEAIDASKLLSEALDLCDKGILASTGATLDLEQLKARCLRFMAAERLQAEDYEGVLRCVRVLRGIEVEDHPSVGYVAMRAWIGAGRLAEAERELIGMMTNNGVPEMACVSAAEAFLAASGPEAAKGVMMMLLGRCRGGAGAALRIMRRVTESGSSSGCTGRSRLVAELAADERVVALFDGSAVAKEKNAMHALLWNLGAEHFRSKEYEISADLFEKSMLYVSLDELNRSRRSNCFRVLGLCHLALVQLDRAQEFVDQAEKLEPTIKCCILKFKILLQKEDFEAAINQIQAMVGCVDFLPEYLTLCTHEAIACQSFPVAVASLSILLNLYSPGKSMPMPEVAVLRNLITLLHRQLQVEQEILKYTQRARASMNEVGAEAFFGKGAVGARELNWFAGNTWNMGLKTGKERCYEACAEYFELAADFYNALDDQNEGKQAMVCKCLILSTAAMINSEVEKMVPLTESDVKKAGEMLHRAEKILSSISSPSTAADDQLCFLHTFNTYQLLNRSCDNDCKTQQLQLIRSFASSKSCNPHNLIQLGLFASQGRRPNPEASQFAFTTSLSSLLSSSSPDYEMISLLLRKLVGLADDGGYNVYKQAHKIIVGLKEGAYPLEEGKWLAMTSWNKSGMAVRLRQVSIARKWMSLGLELARRVLGMEKYVGAMEECFASFEKVCRGADDCSSDAAVLQL</sequence>
<reference evidence="3 4" key="1">
    <citation type="journal article" date="2017" name="Nature">
        <title>The Apostasia genome and the evolution of orchids.</title>
        <authorList>
            <person name="Zhang G.Q."/>
            <person name="Liu K.W."/>
            <person name="Li Z."/>
            <person name="Lohaus R."/>
            <person name="Hsiao Y.Y."/>
            <person name="Niu S.C."/>
            <person name="Wang J.Y."/>
            <person name="Lin Y.C."/>
            <person name="Xu Q."/>
            <person name="Chen L.J."/>
            <person name="Yoshida K."/>
            <person name="Fujiwara S."/>
            <person name="Wang Z.W."/>
            <person name="Zhang Y.Q."/>
            <person name="Mitsuda N."/>
            <person name="Wang M."/>
            <person name="Liu G.H."/>
            <person name="Pecoraro L."/>
            <person name="Huang H.X."/>
            <person name="Xiao X.J."/>
            <person name="Lin M."/>
            <person name="Wu X.Y."/>
            <person name="Wu W.L."/>
            <person name="Chen Y.Y."/>
            <person name="Chang S.B."/>
            <person name="Sakamoto S."/>
            <person name="Ohme-Takagi M."/>
            <person name="Yagi M."/>
            <person name="Zeng S.J."/>
            <person name="Shen C.Y."/>
            <person name="Yeh C.M."/>
            <person name="Luo Y.B."/>
            <person name="Tsai W.C."/>
            <person name="Van de Peer Y."/>
            <person name="Liu Z.J."/>
        </authorList>
    </citation>
    <scope>NUCLEOTIDE SEQUENCE [LARGE SCALE GENOMIC DNA]</scope>
    <source>
        <strain evidence="4">cv. Shenzhen</strain>
        <tissue evidence="3">Stem</tissue>
    </source>
</reference>
<dbReference type="GO" id="GO:0090173">
    <property type="term" value="P:regulation of synaptonemal complex assembly"/>
    <property type="evidence" value="ECO:0007669"/>
    <property type="project" value="InterPro"/>
</dbReference>
<evidence type="ECO:0000256" key="1">
    <source>
        <dbReference type="ARBA" id="ARBA00023254"/>
    </source>
</evidence>
<dbReference type="SUPFAM" id="SSF48452">
    <property type="entry name" value="TPR-like"/>
    <property type="match status" value="1"/>
</dbReference>
<dbReference type="EMBL" id="KZ451939">
    <property type="protein sequence ID" value="PKA60212.1"/>
    <property type="molecule type" value="Genomic_DNA"/>
</dbReference>
<dbReference type="OrthoDB" id="65716at2759"/>
<dbReference type="GO" id="GO:0051321">
    <property type="term" value="P:meiotic cell cycle"/>
    <property type="evidence" value="ECO:0007669"/>
    <property type="project" value="UniProtKB-KW"/>
</dbReference>
<dbReference type="PANTHER" id="PTHR40375:SF2">
    <property type="entry name" value="SPORULATION-SPECIFIC PROTEIN 22"/>
    <property type="match status" value="1"/>
</dbReference>
<evidence type="ECO:0000313" key="4">
    <source>
        <dbReference type="Proteomes" id="UP000236161"/>
    </source>
</evidence>
<dbReference type="AlphaFoldDB" id="A0A2I0AXD8"/>
<protein>
    <recommendedName>
        <fullName evidence="2">Protein ZIP4 homolog</fullName>
    </recommendedName>
</protein>
<keyword evidence="1" id="KW-0469">Meiosis</keyword>
<organism evidence="3 4">
    <name type="scientific">Apostasia shenzhenica</name>
    <dbReference type="NCBI Taxonomy" id="1088818"/>
    <lineage>
        <taxon>Eukaryota</taxon>
        <taxon>Viridiplantae</taxon>
        <taxon>Streptophyta</taxon>
        <taxon>Embryophyta</taxon>
        <taxon>Tracheophyta</taxon>
        <taxon>Spermatophyta</taxon>
        <taxon>Magnoliopsida</taxon>
        <taxon>Liliopsida</taxon>
        <taxon>Asparagales</taxon>
        <taxon>Orchidaceae</taxon>
        <taxon>Apostasioideae</taxon>
        <taxon>Apostasia</taxon>
    </lineage>
</organism>